<protein>
    <submittedName>
        <fullName evidence="1">Uncharacterized protein</fullName>
    </submittedName>
</protein>
<dbReference type="STRING" id="1742973.COMA2_50040"/>
<gene>
    <name evidence="1" type="ORF">COMA2_50040</name>
</gene>
<keyword evidence="2" id="KW-1185">Reference proteome</keyword>
<name>A0A0S4LLE2_9BACT</name>
<evidence type="ECO:0000313" key="1">
    <source>
        <dbReference type="EMBL" id="CUS38348.1"/>
    </source>
</evidence>
<dbReference type="Proteomes" id="UP000198736">
    <property type="component" value="Unassembled WGS sequence"/>
</dbReference>
<dbReference type="EMBL" id="CZPZ01000032">
    <property type="protein sequence ID" value="CUS38348.1"/>
    <property type="molecule type" value="Genomic_DNA"/>
</dbReference>
<evidence type="ECO:0000313" key="2">
    <source>
        <dbReference type="Proteomes" id="UP000198736"/>
    </source>
</evidence>
<accession>A0A0S4LLE2</accession>
<dbReference type="AlphaFoldDB" id="A0A0S4LLE2"/>
<sequence>MCRIICVSCVMRGWSKGFAKDSVSAIGCLRLSSAITEKAGNRPLSWAVAVSAFRTGFSPLGSKPKRFYLAQGIHERLASSRLYRPKPNRAQDLAPSLYIVAVHIA</sequence>
<proteinExistence type="predicted"/>
<reference evidence="2" key="1">
    <citation type="submission" date="2015-10" db="EMBL/GenBank/DDBJ databases">
        <authorList>
            <person name="Luecker S."/>
            <person name="Luecker S."/>
        </authorList>
    </citation>
    <scope>NUCLEOTIDE SEQUENCE [LARGE SCALE GENOMIC DNA]</scope>
</reference>
<organism evidence="1 2">
    <name type="scientific">Candidatus Nitrospira nitrificans</name>
    <dbReference type="NCBI Taxonomy" id="1742973"/>
    <lineage>
        <taxon>Bacteria</taxon>
        <taxon>Pseudomonadati</taxon>
        <taxon>Nitrospirota</taxon>
        <taxon>Nitrospiria</taxon>
        <taxon>Nitrospirales</taxon>
        <taxon>Nitrospiraceae</taxon>
        <taxon>Nitrospira</taxon>
    </lineage>
</organism>